<sequence length="398" mass="44004">MKTLLLVKSGWPLPLRLPAYRHFFRKGWEVAVVDSLLNQSLQIADISICAELNDPDEVYFAVMKKIKRKPDAILTMNDSGLVLAATLAKRIGLPFLEIEKAKNVIQKTKQREAFKQSGMPTPCWKKVHSSEEVVKMLKEWGELVIKPVDRSAGAAVKWLKNEIDADRYFQEALNESPTKRVMIEEFLEGPEISVEMVFADGQYHVVCIIDKTVTSGPYFIELGHTVPSNHPLDYLEKAGEAALMACQALGLNWGICHIEIKLTEQGPVVVEVNPRVPGGCIPELINRALGINLYDLALRQATGEMLTLEDLQPIRRKGAAIRYLLSPGGIFIGASSPWTSQPPHGLVELSVLVEPGSNLPIPSSNAGRIAYAIAERQTAKEAEVLAEEAIRSIVVQTK</sequence>
<evidence type="ECO:0000259" key="5">
    <source>
        <dbReference type="PROSITE" id="PS50975"/>
    </source>
</evidence>
<name>A0A7W1XU44_9BACL</name>
<keyword evidence="2 4" id="KW-0547">Nucleotide-binding</keyword>
<dbReference type="Gene3D" id="3.40.50.20">
    <property type="match status" value="1"/>
</dbReference>
<dbReference type="InterPro" id="IPR052032">
    <property type="entry name" value="ATP-dep_AA_Ligase"/>
</dbReference>
<gene>
    <name evidence="6" type="ORF">H2C83_13490</name>
</gene>
<dbReference type="GO" id="GO:0005524">
    <property type="term" value="F:ATP binding"/>
    <property type="evidence" value="ECO:0007669"/>
    <property type="project" value="UniProtKB-UniRule"/>
</dbReference>
<proteinExistence type="predicted"/>
<comment type="caution">
    <text evidence="6">The sequence shown here is derived from an EMBL/GenBank/DDBJ whole genome shotgun (WGS) entry which is preliminary data.</text>
</comment>
<feature type="domain" description="ATP-grasp" evidence="5">
    <location>
        <begin position="111"/>
        <end position="302"/>
    </location>
</feature>
<dbReference type="RefSeq" id="WP_181741739.1">
    <property type="nucleotide sequence ID" value="NZ_JACEOL010000047.1"/>
</dbReference>
<evidence type="ECO:0000256" key="2">
    <source>
        <dbReference type="ARBA" id="ARBA00022741"/>
    </source>
</evidence>
<organism evidence="6 7">
    <name type="scientific">Thermoactinomyces mirandus</name>
    <dbReference type="NCBI Taxonomy" id="2756294"/>
    <lineage>
        <taxon>Bacteria</taxon>
        <taxon>Bacillati</taxon>
        <taxon>Bacillota</taxon>
        <taxon>Bacilli</taxon>
        <taxon>Bacillales</taxon>
        <taxon>Thermoactinomycetaceae</taxon>
        <taxon>Thermoactinomyces</taxon>
    </lineage>
</organism>
<dbReference type="AlphaFoldDB" id="A0A7W1XU44"/>
<dbReference type="PANTHER" id="PTHR43585:SF2">
    <property type="entry name" value="ATP-GRASP ENZYME FSQD"/>
    <property type="match status" value="1"/>
</dbReference>
<dbReference type="Gene3D" id="3.30.470.20">
    <property type="entry name" value="ATP-grasp fold, B domain"/>
    <property type="match status" value="1"/>
</dbReference>
<protein>
    <submittedName>
        <fullName evidence="6">ATP-grasp domain-containing protein</fullName>
    </submittedName>
</protein>
<dbReference type="InterPro" id="IPR003806">
    <property type="entry name" value="ATP-grasp_PylC-type"/>
</dbReference>
<dbReference type="Pfam" id="PF18603">
    <property type="entry name" value="LAL_C2"/>
    <property type="match status" value="1"/>
</dbReference>
<reference evidence="6 7" key="1">
    <citation type="submission" date="2020-07" db="EMBL/GenBank/DDBJ databases">
        <title>Thermoactinomyces phylogeny.</title>
        <authorList>
            <person name="Dunlap C."/>
        </authorList>
    </citation>
    <scope>NUCLEOTIDE SEQUENCE [LARGE SCALE GENOMIC DNA]</scope>
    <source>
        <strain evidence="6 7">AMNI-1</strain>
    </source>
</reference>
<dbReference type="InterPro" id="IPR011761">
    <property type="entry name" value="ATP-grasp"/>
</dbReference>
<accession>A0A7W1XU44</accession>
<evidence type="ECO:0000313" key="7">
    <source>
        <dbReference type="Proteomes" id="UP000538292"/>
    </source>
</evidence>
<dbReference type="PANTHER" id="PTHR43585">
    <property type="entry name" value="FUMIPYRROLE BIOSYNTHESIS PROTEIN C"/>
    <property type="match status" value="1"/>
</dbReference>
<dbReference type="SUPFAM" id="SSF53271">
    <property type="entry name" value="PRTase-like"/>
    <property type="match status" value="1"/>
</dbReference>
<keyword evidence="1" id="KW-0436">Ligase</keyword>
<dbReference type="GO" id="GO:0016874">
    <property type="term" value="F:ligase activity"/>
    <property type="evidence" value="ECO:0007669"/>
    <property type="project" value="UniProtKB-KW"/>
</dbReference>
<keyword evidence="7" id="KW-1185">Reference proteome</keyword>
<dbReference type="EMBL" id="JACEOL010000047">
    <property type="protein sequence ID" value="MBA4603314.1"/>
    <property type="molecule type" value="Genomic_DNA"/>
</dbReference>
<evidence type="ECO:0000313" key="6">
    <source>
        <dbReference type="EMBL" id="MBA4603314.1"/>
    </source>
</evidence>
<evidence type="ECO:0000256" key="1">
    <source>
        <dbReference type="ARBA" id="ARBA00022598"/>
    </source>
</evidence>
<keyword evidence="3 4" id="KW-0067">ATP-binding</keyword>
<dbReference type="Pfam" id="PF02655">
    <property type="entry name" value="ATP-grasp_3"/>
    <property type="match status" value="1"/>
</dbReference>
<evidence type="ECO:0000256" key="4">
    <source>
        <dbReference type="PROSITE-ProRule" id="PRU00409"/>
    </source>
</evidence>
<dbReference type="InterPro" id="IPR029057">
    <property type="entry name" value="PRTase-like"/>
</dbReference>
<evidence type="ECO:0000256" key="3">
    <source>
        <dbReference type="ARBA" id="ARBA00022840"/>
    </source>
</evidence>
<dbReference type="Proteomes" id="UP000538292">
    <property type="component" value="Unassembled WGS sequence"/>
</dbReference>
<dbReference type="InterPro" id="IPR040570">
    <property type="entry name" value="LAL_C2"/>
</dbReference>
<dbReference type="GO" id="GO:0046872">
    <property type="term" value="F:metal ion binding"/>
    <property type="evidence" value="ECO:0007669"/>
    <property type="project" value="InterPro"/>
</dbReference>
<dbReference type="PROSITE" id="PS50975">
    <property type="entry name" value="ATP_GRASP"/>
    <property type="match status" value="1"/>
</dbReference>
<dbReference type="SUPFAM" id="SSF56059">
    <property type="entry name" value="Glutathione synthetase ATP-binding domain-like"/>
    <property type="match status" value="1"/>
</dbReference>